<dbReference type="EMBL" id="JARBDR010000214">
    <property type="protein sequence ID" value="KAJ8318628.1"/>
    <property type="molecule type" value="Genomic_DNA"/>
</dbReference>
<comment type="caution">
    <text evidence="1">The sequence shown here is derived from an EMBL/GenBank/DDBJ whole genome shotgun (WGS) entry which is preliminary data.</text>
</comment>
<keyword evidence="2" id="KW-1185">Reference proteome</keyword>
<gene>
    <name evidence="1" type="ORF">KUTeg_003719</name>
</gene>
<evidence type="ECO:0000313" key="1">
    <source>
        <dbReference type="EMBL" id="KAJ8318628.1"/>
    </source>
</evidence>
<evidence type="ECO:0000313" key="2">
    <source>
        <dbReference type="Proteomes" id="UP001217089"/>
    </source>
</evidence>
<accession>A0ABQ9FSF1</accession>
<proteinExistence type="predicted"/>
<organism evidence="1 2">
    <name type="scientific">Tegillarca granosa</name>
    <name type="common">Malaysian cockle</name>
    <name type="synonym">Anadara granosa</name>
    <dbReference type="NCBI Taxonomy" id="220873"/>
    <lineage>
        <taxon>Eukaryota</taxon>
        <taxon>Metazoa</taxon>
        <taxon>Spiralia</taxon>
        <taxon>Lophotrochozoa</taxon>
        <taxon>Mollusca</taxon>
        <taxon>Bivalvia</taxon>
        <taxon>Autobranchia</taxon>
        <taxon>Pteriomorphia</taxon>
        <taxon>Arcoida</taxon>
        <taxon>Arcoidea</taxon>
        <taxon>Arcidae</taxon>
        <taxon>Tegillarca</taxon>
    </lineage>
</organism>
<reference evidence="1 2" key="1">
    <citation type="submission" date="2022-12" db="EMBL/GenBank/DDBJ databases">
        <title>Chromosome-level genome of Tegillarca granosa.</title>
        <authorList>
            <person name="Kim J."/>
        </authorList>
    </citation>
    <scope>NUCLEOTIDE SEQUENCE [LARGE SCALE GENOMIC DNA]</scope>
    <source>
        <strain evidence="1">Teg-2019</strain>
        <tissue evidence="1">Adductor muscle</tissue>
    </source>
</reference>
<protein>
    <submittedName>
        <fullName evidence="1">Uncharacterized protein</fullName>
    </submittedName>
</protein>
<name>A0ABQ9FSF1_TEGGR</name>
<dbReference type="Proteomes" id="UP001217089">
    <property type="component" value="Unassembled WGS sequence"/>
</dbReference>
<sequence length="243" mass="27981">MTFVKDERNFILYNTKNEFGNEIKYEAKKDYVDCTDIILYQAEEALMIGSYVFPFRASQYVVVLNRLPAGFTKSDPPQSVHVEQEINRFIFFKKRLHLTARMSEQLQRSGEVGKMRLIITNDTGLDVAAISIRLLRDIRGLDNICIPFRYDENVPLCSSCIGHHVQCRYCVEVVVRLVGDSIATINIPILSLLHHKDKEWYSWQPPDWVYNSEILSTNSPFSVPSHILESEAFSGIPRFQALS</sequence>